<name>A0ABV5LS72_9ACTN</name>
<dbReference type="RefSeq" id="WP_380135522.1">
    <property type="nucleotide sequence ID" value="NZ_JBHLUI010000003.1"/>
</dbReference>
<sequence>MDRYRVNVLGHRTRAGSPEGSPVVSSTVVRAGDAEEARRRVVGEIVAGSGRTVLDHVSVERLRFGRGAERMFLARAS</sequence>
<accession>A0ABV5LS72</accession>
<dbReference type="Proteomes" id="UP001589748">
    <property type="component" value="Unassembled WGS sequence"/>
</dbReference>
<evidence type="ECO:0000256" key="1">
    <source>
        <dbReference type="SAM" id="MobiDB-lite"/>
    </source>
</evidence>
<feature type="region of interest" description="Disordered" evidence="1">
    <location>
        <begin position="9"/>
        <end position="28"/>
    </location>
</feature>
<comment type="caution">
    <text evidence="2">The sequence shown here is derived from an EMBL/GenBank/DDBJ whole genome shotgun (WGS) entry which is preliminary data.</text>
</comment>
<evidence type="ECO:0000313" key="3">
    <source>
        <dbReference type="Proteomes" id="UP001589748"/>
    </source>
</evidence>
<protein>
    <submittedName>
        <fullName evidence="2">Uncharacterized protein</fullName>
    </submittedName>
</protein>
<proteinExistence type="predicted"/>
<keyword evidence="3" id="KW-1185">Reference proteome</keyword>
<reference evidence="2 3" key="1">
    <citation type="submission" date="2024-09" db="EMBL/GenBank/DDBJ databases">
        <authorList>
            <person name="Sun Q."/>
            <person name="Mori K."/>
        </authorList>
    </citation>
    <scope>NUCLEOTIDE SEQUENCE [LARGE SCALE GENOMIC DNA]</scope>
    <source>
        <strain evidence="2 3">TISTR 1856</strain>
    </source>
</reference>
<evidence type="ECO:0000313" key="2">
    <source>
        <dbReference type="EMBL" id="MFB9376917.1"/>
    </source>
</evidence>
<organism evidence="2 3">
    <name type="scientific">Kineococcus gynurae</name>
    <dbReference type="NCBI Taxonomy" id="452979"/>
    <lineage>
        <taxon>Bacteria</taxon>
        <taxon>Bacillati</taxon>
        <taxon>Actinomycetota</taxon>
        <taxon>Actinomycetes</taxon>
        <taxon>Kineosporiales</taxon>
        <taxon>Kineosporiaceae</taxon>
        <taxon>Kineococcus</taxon>
    </lineage>
</organism>
<gene>
    <name evidence="2" type="ORF">ACFFVI_08040</name>
</gene>
<dbReference type="EMBL" id="JBHMDM010000004">
    <property type="protein sequence ID" value="MFB9376917.1"/>
    <property type="molecule type" value="Genomic_DNA"/>
</dbReference>